<dbReference type="Gene3D" id="3.40.50.300">
    <property type="entry name" value="P-loop containing nucleotide triphosphate hydrolases"/>
    <property type="match status" value="1"/>
</dbReference>
<accession>A0A1S9UHC0</accession>
<evidence type="ECO:0000313" key="4">
    <source>
        <dbReference type="Proteomes" id="UP000191124"/>
    </source>
</evidence>
<sequence>MVNPMNKSELSERISLLLNKYKDDLFFGEEIQVLYSRINSITSSIVAVGQFSVGKSELLNALLGEKLLASRRMESTKVTTRIHKCMNDEMRKIVLHYKTGEKKELPITDVSVLDQYTTFQGSGEEEELEFVDVYWPLQFLDNQLFLVDTPGANSLTEEAFIVTEKELEKASSVLYLFNGQKGIDQTDLSLLKDLMNRRKKVFIVATHVDGLTEGELESVICSVQDKLKQEIDYSKSIKIYSVSSTEALQAKQTGDSSLLERSNIQELEEALMKYVNNQEYIASEIESIHYDLEVLETNILEAEEDELEENAEIERQRQLRVQRKRLLLNREYDLVREYGLELLGYREKSVLQVIEDLRLEVTQNNQEYKKEVIQSFGDLRKRLMQDIRMNFASSDDLKREYTQYNEKMNRRYEEILGNFKEITTKLYERVAKTIEEEDSLFIENLEAGKWSIELNWPEFIQEIKEVKFRKRNIEGDDSLFINYEQERKAIEEERIKNQKKLVQITLDEKSIEKGNQEILKDLQEDYNRNVQNKGQRPEPREQRTKKGILFWRKEVVVGYDYTDSDCWEKDIEALGENYERAVEEKLNEFDNIRHEIKAIKQNVLNEIDKLIMELENLEDTLFDDLMDVIDNQQKVAQNFYRQLEDEIIALWKIQENHMMQQFNYHTTNIEKRFIRFVEKALQEELQLIR</sequence>
<dbReference type="Proteomes" id="UP000191124">
    <property type="component" value="Unassembled WGS sequence"/>
</dbReference>
<dbReference type="AlphaFoldDB" id="A0A1S9UHC0"/>
<reference evidence="3 4" key="1">
    <citation type="submission" date="2017-01" db="EMBL/GenBank/DDBJ databases">
        <title>Bacillus cereus isolates.</title>
        <authorList>
            <person name="Beno S.M."/>
        </authorList>
    </citation>
    <scope>NUCLEOTIDE SEQUENCE [LARGE SCALE GENOMIC DNA]</scope>
    <source>
        <strain evidence="3 4">FSL M7-1219</strain>
    </source>
</reference>
<organism evidence="3 4">
    <name type="scientific">Bacillus cereus</name>
    <dbReference type="NCBI Taxonomy" id="1396"/>
    <lineage>
        <taxon>Bacteria</taxon>
        <taxon>Bacillati</taxon>
        <taxon>Bacillota</taxon>
        <taxon>Bacilli</taxon>
        <taxon>Bacillales</taxon>
        <taxon>Bacillaceae</taxon>
        <taxon>Bacillus</taxon>
        <taxon>Bacillus cereus group</taxon>
    </lineage>
</organism>
<dbReference type="SUPFAM" id="SSF52540">
    <property type="entry name" value="P-loop containing nucleoside triphosphate hydrolases"/>
    <property type="match status" value="1"/>
</dbReference>
<feature type="domain" description="Dynamin N-terminal" evidence="2">
    <location>
        <begin position="45"/>
        <end position="204"/>
    </location>
</feature>
<keyword evidence="1" id="KW-0175">Coiled coil</keyword>
<proteinExistence type="predicted"/>
<evidence type="ECO:0000256" key="1">
    <source>
        <dbReference type="SAM" id="Coils"/>
    </source>
</evidence>
<comment type="caution">
    <text evidence="3">The sequence shown here is derived from an EMBL/GenBank/DDBJ whole genome shotgun (WGS) entry which is preliminary data.</text>
</comment>
<gene>
    <name evidence="3" type="ORF">BW892_22855</name>
</gene>
<dbReference type="InterPro" id="IPR045063">
    <property type="entry name" value="Dynamin_N"/>
</dbReference>
<dbReference type="EMBL" id="MUAL01000070">
    <property type="protein sequence ID" value="OOR21620.1"/>
    <property type="molecule type" value="Genomic_DNA"/>
</dbReference>
<evidence type="ECO:0000259" key="2">
    <source>
        <dbReference type="Pfam" id="PF00350"/>
    </source>
</evidence>
<dbReference type="Pfam" id="PF00350">
    <property type="entry name" value="Dynamin_N"/>
    <property type="match status" value="1"/>
</dbReference>
<name>A0A1S9UHC0_BACCE</name>
<feature type="coiled-coil region" evidence="1">
    <location>
        <begin position="564"/>
        <end position="620"/>
    </location>
</feature>
<dbReference type="InterPro" id="IPR051943">
    <property type="entry name" value="TRAFAC_Dynamin-like_GTPase"/>
</dbReference>
<protein>
    <recommendedName>
        <fullName evidence="2">Dynamin N-terminal domain-containing protein</fullName>
    </recommendedName>
</protein>
<dbReference type="InterPro" id="IPR027417">
    <property type="entry name" value="P-loop_NTPase"/>
</dbReference>
<dbReference type="PANTHER" id="PTHR43681">
    <property type="entry name" value="TRANSMEMBRANE GTPASE FZO"/>
    <property type="match status" value="1"/>
</dbReference>
<evidence type="ECO:0000313" key="3">
    <source>
        <dbReference type="EMBL" id="OOR21620.1"/>
    </source>
</evidence>
<dbReference type="PANTHER" id="PTHR43681:SF1">
    <property type="entry name" value="SARCALUMENIN"/>
    <property type="match status" value="1"/>
</dbReference>